<dbReference type="SUPFAM" id="SSF102198">
    <property type="entry name" value="Putative cyclase"/>
    <property type="match status" value="1"/>
</dbReference>
<reference evidence="1 2" key="1">
    <citation type="submission" date="2020-03" db="EMBL/GenBank/DDBJ databases">
        <title>Leucobacter sp. nov., isolated from beetles.</title>
        <authorList>
            <person name="Hyun D.-W."/>
            <person name="Bae J.-W."/>
        </authorList>
    </citation>
    <scope>NUCLEOTIDE SEQUENCE [LARGE SCALE GENOMIC DNA]</scope>
    <source>
        <strain evidence="1 2">HDW9C</strain>
    </source>
</reference>
<dbReference type="RefSeq" id="WP_166289784.1">
    <property type="nucleotide sequence ID" value="NZ_CP049863.1"/>
</dbReference>
<sequence>MNAACLFATKGSLVRYIDISPQIEAGTAVWPGDQGFQRDPRWNLSSGDSVSVSTVTITTHIGAHIDAPSHVREGAPSVESTPIDACLGKCLVVDVSGLLERGSQPHGYAPAAEVWTRIAKLSEQDLECGPIERLLLRHRAAPMTVWDPQTPGIDPELVRWFGEQGGRLLGLDLASFDPERSTELPAHHAAIDAGVVMLEGLDLSHAEEGIAQLTALPIPWRGADAAPVRAVLGYAD</sequence>
<gene>
    <name evidence="1" type="ORF">G7068_05035</name>
</gene>
<dbReference type="Pfam" id="PF04199">
    <property type="entry name" value="Cyclase"/>
    <property type="match status" value="1"/>
</dbReference>
<dbReference type="Proteomes" id="UP000502677">
    <property type="component" value="Chromosome"/>
</dbReference>
<dbReference type="PANTHER" id="PTHR31118:SF32">
    <property type="entry name" value="KYNURENINE FORMAMIDASE"/>
    <property type="match status" value="1"/>
</dbReference>
<dbReference type="AlphaFoldDB" id="A0A6G7XDH4"/>
<dbReference type="GO" id="GO:0019441">
    <property type="term" value="P:L-tryptophan catabolic process to kynurenine"/>
    <property type="evidence" value="ECO:0007669"/>
    <property type="project" value="InterPro"/>
</dbReference>
<keyword evidence="2" id="KW-1185">Reference proteome</keyword>
<dbReference type="InterPro" id="IPR037175">
    <property type="entry name" value="KFase_sf"/>
</dbReference>
<dbReference type="KEGG" id="lvi:G7068_05035"/>
<accession>A0A6G7XDH4</accession>
<name>A0A6G7XDH4_9MICO</name>
<organism evidence="1 2">
    <name type="scientific">Leucobacter viscericola</name>
    <dbReference type="NCBI Taxonomy" id="2714935"/>
    <lineage>
        <taxon>Bacteria</taxon>
        <taxon>Bacillati</taxon>
        <taxon>Actinomycetota</taxon>
        <taxon>Actinomycetes</taxon>
        <taxon>Micrococcales</taxon>
        <taxon>Microbacteriaceae</taxon>
        <taxon>Leucobacter</taxon>
    </lineage>
</organism>
<protein>
    <submittedName>
        <fullName evidence="1">Arylformamidase</fullName>
    </submittedName>
</protein>
<proteinExistence type="predicted"/>
<dbReference type="GO" id="GO:0004061">
    <property type="term" value="F:arylformamidase activity"/>
    <property type="evidence" value="ECO:0007669"/>
    <property type="project" value="InterPro"/>
</dbReference>
<dbReference type="InterPro" id="IPR007325">
    <property type="entry name" value="KFase/CYL"/>
</dbReference>
<dbReference type="EMBL" id="CP049863">
    <property type="protein sequence ID" value="QIK62644.1"/>
    <property type="molecule type" value="Genomic_DNA"/>
</dbReference>
<evidence type="ECO:0000313" key="2">
    <source>
        <dbReference type="Proteomes" id="UP000502677"/>
    </source>
</evidence>
<evidence type="ECO:0000313" key="1">
    <source>
        <dbReference type="EMBL" id="QIK62644.1"/>
    </source>
</evidence>
<dbReference type="PANTHER" id="PTHR31118">
    <property type="entry name" value="CYCLASE-LIKE PROTEIN 2"/>
    <property type="match status" value="1"/>
</dbReference>
<dbReference type="Gene3D" id="3.50.30.50">
    <property type="entry name" value="Putative cyclase"/>
    <property type="match status" value="1"/>
</dbReference>